<reference evidence="2 3" key="1">
    <citation type="journal article" date="2015" name="Plant Cell">
        <title>Oil accumulation by the oleaginous diatom Fistulifera solaris as revealed by the genome and transcriptome.</title>
        <authorList>
            <person name="Tanaka T."/>
            <person name="Maeda Y."/>
            <person name="Veluchamy A."/>
            <person name="Tanaka M."/>
            <person name="Abida H."/>
            <person name="Marechal E."/>
            <person name="Bowler C."/>
            <person name="Muto M."/>
            <person name="Sunaga Y."/>
            <person name="Tanaka M."/>
            <person name="Yoshino T."/>
            <person name="Taniguchi T."/>
            <person name="Fukuda Y."/>
            <person name="Nemoto M."/>
            <person name="Matsumoto M."/>
            <person name="Wong P.S."/>
            <person name="Aburatani S."/>
            <person name="Fujibuchi W."/>
        </authorList>
    </citation>
    <scope>NUCLEOTIDE SEQUENCE [LARGE SCALE GENOMIC DNA]</scope>
    <source>
        <strain evidence="2 3">JPCC DA0580</strain>
    </source>
</reference>
<sequence>MVIRYRKLRAILWTALCWQCVSSTLTSNTILQNTTHVSQNAARQTLAEVSFAERTSVDNLLENYAKAKDRLTQLLRHDYGNEYYAMIFEPGSSRGRTVIQPPGGFDVLSNSWDRLKARIMIKLIDVLRSPTPQPFVWATGGHSSAAGHGNFYDESYTAVLTRNVKQIFEAVGMQFIGRNYAMGGSDAAPEAAWCNEEIFGTDLDVLVWDYGMTDGRDVSKMAMYCYRAALNPSKPACIALHCGKPSQQPRASALRTLEQLGATVLISNENVLEQCMDAIPESQGISDYELQKMPLYVRHFKCGGLVESGDPYCGAEKYNHTDCTQRKFMAKWHQGWRFHALHGNLMALFLTELVGDALQSLKDSTQSLEDLQKDLIREENERYDLLTTSPLPTYFEDMVKDRGDLQLEHIFKSPNFCHTARVPAEIRHKGILTGGPPGDLFHYDEGVPEGQARNVENDSEFMWLVQDPTTRQKCDIPLNLDNKDYFYVKGMDGKKKLILPNDAEVSEYGRGQTPIGLIAMCLSVCDWGKCPKGDVQIEQYEQNEGTIEINGQKVTGFTKIGRCSFLRHGDGHYFTPNSDFQV</sequence>
<evidence type="ECO:0000313" key="2">
    <source>
        <dbReference type="EMBL" id="GAX12549.1"/>
    </source>
</evidence>
<dbReference type="OrthoDB" id="43171at2759"/>
<proteinExistence type="predicted"/>
<feature type="signal peptide" evidence="1">
    <location>
        <begin position="1"/>
        <end position="23"/>
    </location>
</feature>
<dbReference type="EMBL" id="BDSP01000052">
    <property type="protein sequence ID" value="GAX12549.1"/>
    <property type="molecule type" value="Genomic_DNA"/>
</dbReference>
<dbReference type="InParanoid" id="A0A1Z5JEZ9"/>
<organism evidence="2 3">
    <name type="scientific">Fistulifera solaris</name>
    <name type="common">Oleaginous diatom</name>
    <dbReference type="NCBI Taxonomy" id="1519565"/>
    <lineage>
        <taxon>Eukaryota</taxon>
        <taxon>Sar</taxon>
        <taxon>Stramenopiles</taxon>
        <taxon>Ochrophyta</taxon>
        <taxon>Bacillariophyta</taxon>
        <taxon>Bacillariophyceae</taxon>
        <taxon>Bacillariophycidae</taxon>
        <taxon>Naviculales</taxon>
        <taxon>Naviculaceae</taxon>
        <taxon>Fistulifera</taxon>
    </lineage>
</organism>
<keyword evidence="3" id="KW-1185">Reference proteome</keyword>
<dbReference type="AlphaFoldDB" id="A0A1Z5JEZ9"/>
<feature type="chain" id="PRO_5012757772" evidence="1">
    <location>
        <begin position="24"/>
        <end position="582"/>
    </location>
</feature>
<name>A0A1Z5JEZ9_FISSO</name>
<dbReference type="Proteomes" id="UP000198406">
    <property type="component" value="Unassembled WGS sequence"/>
</dbReference>
<gene>
    <name evidence="2" type="ORF">FisN_24Hh125</name>
</gene>
<protein>
    <submittedName>
        <fullName evidence="2">Uncharacterized protein</fullName>
    </submittedName>
</protein>
<accession>A0A1Z5JEZ9</accession>
<evidence type="ECO:0000256" key="1">
    <source>
        <dbReference type="SAM" id="SignalP"/>
    </source>
</evidence>
<comment type="caution">
    <text evidence="2">The sequence shown here is derived from an EMBL/GenBank/DDBJ whole genome shotgun (WGS) entry which is preliminary data.</text>
</comment>
<evidence type="ECO:0000313" key="3">
    <source>
        <dbReference type="Proteomes" id="UP000198406"/>
    </source>
</evidence>
<keyword evidence="1" id="KW-0732">Signal</keyword>